<reference evidence="3 4" key="2">
    <citation type="journal article" date="2009" name="PLoS ONE">
        <title>An integrated genetic and cytogenetic map of the cucumber genome.</title>
        <authorList>
            <person name="Ren Y."/>
            <person name="Zhang Z."/>
            <person name="Liu J."/>
            <person name="Staub J.E."/>
            <person name="Han Y."/>
            <person name="Cheng Z."/>
            <person name="Li X."/>
            <person name="Lu J."/>
            <person name="Miao H."/>
            <person name="Kang H."/>
            <person name="Xie B."/>
            <person name="Gu X."/>
            <person name="Wang X."/>
            <person name="Du Y."/>
            <person name="Jin W."/>
            <person name="Huang S."/>
        </authorList>
    </citation>
    <scope>NUCLEOTIDE SEQUENCE [LARGE SCALE GENOMIC DNA]</scope>
    <source>
        <strain evidence="4">cv. 9930</strain>
    </source>
</reference>
<reference evidence="3 4" key="4">
    <citation type="journal article" date="2011" name="BMC Genomics">
        <title>RNA-Seq improves annotation of protein-coding genes in the cucumber genome.</title>
        <authorList>
            <person name="Li Z."/>
            <person name="Zhang Z."/>
            <person name="Yan P."/>
            <person name="Huang S."/>
            <person name="Fei Z."/>
            <person name="Lin K."/>
        </authorList>
    </citation>
    <scope>NUCLEOTIDE SEQUENCE [LARGE SCALE GENOMIC DNA]</scope>
    <source>
        <strain evidence="4">cv. 9930</strain>
    </source>
</reference>
<dbReference type="SUPFAM" id="SSF81383">
    <property type="entry name" value="F-box domain"/>
    <property type="match status" value="1"/>
</dbReference>
<evidence type="ECO:0000256" key="1">
    <source>
        <dbReference type="SAM" id="Phobius"/>
    </source>
</evidence>
<feature type="domain" description="F-box" evidence="2">
    <location>
        <begin position="3"/>
        <end position="40"/>
    </location>
</feature>
<dbReference type="STRING" id="3659.A0A0A0K2B9"/>
<sequence>MNELPADCVGWILAFTSLKDVCRLAGVSSVFRSAADSDFLLKLNFVPVNYKEIIISTSSASSFCSFLNSLLKKPLYTGTENNSVIFFLLLLLLIISSVIG</sequence>
<organism evidence="3 4">
    <name type="scientific">Cucumis sativus</name>
    <name type="common">Cucumber</name>
    <dbReference type="NCBI Taxonomy" id="3659"/>
    <lineage>
        <taxon>Eukaryota</taxon>
        <taxon>Viridiplantae</taxon>
        <taxon>Streptophyta</taxon>
        <taxon>Embryophyta</taxon>
        <taxon>Tracheophyta</taxon>
        <taxon>Spermatophyta</taxon>
        <taxon>Magnoliopsida</taxon>
        <taxon>eudicotyledons</taxon>
        <taxon>Gunneridae</taxon>
        <taxon>Pentapetalae</taxon>
        <taxon>rosids</taxon>
        <taxon>fabids</taxon>
        <taxon>Cucurbitales</taxon>
        <taxon>Cucurbitaceae</taxon>
        <taxon>Benincaseae</taxon>
        <taxon>Cucumis</taxon>
    </lineage>
</organism>
<name>A0A0A0K2B9_CUCSA</name>
<evidence type="ECO:0000259" key="2">
    <source>
        <dbReference type="Pfam" id="PF00646"/>
    </source>
</evidence>
<accession>A0A0A0K2B9</accession>
<feature type="transmembrane region" description="Helical" evidence="1">
    <location>
        <begin position="83"/>
        <end position="99"/>
    </location>
</feature>
<dbReference type="Pfam" id="PF00646">
    <property type="entry name" value="F-box"/>
    <property type="match status" value="1"/>
</dbReference>
<keyword evidence="1" id="KW-0812">Transmembrane</keyword>
<gene>
    <name evidence="3" type="ORF">Csa_7G004170</name>
</gene>
<protein>
    <recommendedName>
        <fullName evidence="2">F-box domain-containing protein</fullName>
    </recommendedName>
</protein>
<dbReference type="EMBL" id="CM002928">
    <property type="protein sequence ID" value="KGN43164.1"/>
    <property type="molecule type" value="Genomic_DNA"/>
</dbReference>
<keyword evidence="1" id="KW-0472">Membrane</keyword>
<evidence type="ECO:0000313" key="4">
    <source>
        <dbReference type="Proteomes" id="UP000029981"/>
    </source>
</evidence>
<reference evidence="3 4" key="3">
    <citation type="journal article" date="2010" name="BMC Genomics">
        <title>Transcriptome sequencing and comparative analysis of cucumber flowers with different sex types.</title>
        <authorList>
            <person name="Guo S."/>
            <person name="Zheng Y."/>
            <person name="Joung J.G."/>
            <person name="Liu S."/>
            <person name="Zhang Z."/>
            <person name="Crasta O.R."/>
            <person name="Sobral B.W."/>
            <person name="Xu Y."/>
            <person name="Huang S."/>
            <person name="Fei Z."/>
        </authorList>
    </citation>
    <scope>NUCLEOTIDE SEQUENCE [LARGE SCALE GENOMIC DNA]</scope>
    <source>
        <strain evidence="4">cv. 9930</strain>
    </source>
</reference>
<proteinExistence type="predicted"/>
<dbReference type="Gramene" id="KGN43164">
    <property type="protein sequence ID" value="KGN43164"/>
    <property type="gene ID" value="Csa_7G004170"/>
</dbReference>
<keyword evidence="1" id="KW-1133">Transmembrane helix</keyword>
<reference evidence="3 4" key="1">
    <citation type="journal article" date="2009" name="Nat. Genet.">
        <title>The genome of the cucumber, Cucumis sativus L.</title>
        <authorList>
            <person name="Huang S."/>
            <person name="Li R."/>
            <person name="Zhang Z."/>
            <person name="Li L."/>
            <person name="Gu X."/>
            <person name="Fan W."/>
            <person name="Lucas W.J."/>
            <person name="Wang X."/>
            <person name="Xie B."/>
            <person name="Ni P."/>
            <person name="Ren Y."/>
            <person name="Zhu H."/>
            <person name="Li J."/>
            <person name="Lin K."/>
            <person name="Jin W."/>
            <person name="Fei Z."/>
            <person name="Li G."/>
            <person name="Staub J."/>
            <person name="Kilian A."/>
            <person name="van der Vossen E.A."/>
            <person name="Wu Y."/>
            <person name="Guo J."/>
            <person name="He J."/>
            <person name="Jia Z."/>
            <person name="Ren Y."/>
            <person name="Tian G."/>
            <person name="Lu Y."/>
            <person name="Ruan J."/>
            <person name="Qian W."/>
            <person name="Wang M."/>
            <person name="Huang Q."/>
            <person name="Li B."/>
            <person name="Xuan Z."/>
            <person name="Cao J."/>
            <person name="Asan"/>
            <person name="Wu Z."/>
            <person name="Zhang J."/>
            <person name="Cai Q."/>
            <person name="Bai Y."/>
            <person name="Zhao B."/>
            <person name="Han Y."/>
            <person name="Li Y."/>
            <person name="Li X."/>
            <person name="Wang S."/>
            <person name="Shi Q."/>
            <person name="Liu S."/>
            <person name="Cho W.K."/>
            <person name="Kim J.Y."/>
            <person name="Xu Y."/>
            <person name="Heller-Uszynska K."/>
            <person name="Miao H."/>
            <person name="Cheng Z."/>
            <person name="Zhang S."/>
            <person name="Wu J."/>
            <person name="Yang Y."/>
            <person name="Kang H."/>
            <person name="Li M."/>
            <person name="Liang H."/>
            <person name="Ren X."/>
            <person name="Shi Z."/>
            <person name="Wen M."/>
            <person name="Jian M."/>
            <person name="Yang H."/>
            <person name="Zhang G."/>
            <person name="Yang Z."/>
            <person name="Chen R."/>
            <person name="Liu S."/>
            <person name="Li J."/>
            <person name="Ma L."/>
            <person name="Liu H."/>
            <person name="Zhou Y."/>
            <person name="Zhao J."/>
            <person name="Fang X."/>
            <person name="Li G."/>
            <person name="Fang L."/>
            <person name="Li Y."/>
            <person name="Liu D."/>
            <person name="Zheng H."/>
            <person name="Zhang Y."/>
            <person name="Qin N."/>
            <person name="Li Z."/>
            <person name="Yang G."/>
            <person name="Yang S."/>
            <person name="Bolund L."/>
            <person name="Kristiansen K."/>
            <person name="Zheng H."/>
            <person name="Li S."/>
            <person name="Zhang X."/>
            <person name="Yang H."/>
            <person name="Wang J."/>
            <person name="Sun R."/>
            <person name="Zhang B."/>
            <person name="Jiang S."/>
            <person name="Wang J."/>
            <person name="Du Y."/>
            <person name="Li S."/>
        </authorList>
    </citation>
    <scope>NUCLEOTIDE SEQUENCE [LARGE SCALE GENOMIC DNA]</scope>
    <source>
        <strain evidence="4">cv. 9930</strain>
    </source>
</reference>
<evidence type="ECO:0000313" key="3">
    <source>
        <dbReference type="EMBL" id="KGN43164.1"/>
    </source>
</evidence>
<dbReference type="InterPro" id="IPR001810">
    <property type="entry name" value="F-box_dom"/>
</dbReference>
<dbReference type="Proteomes" id="UP000029981">
    <property type="component" value="Chromosome 7"/>
</dbReference>
<dbReference type="CDD" id="cd22162">
    <property type="entry name" value="F-box_AtSKIP3-like"/>
    <property type="match status" value="1"/>
</dbReference>
<dbReference type="AlphaFoldDB" id="A0A0A0K2B9"/>
<dbReference type="InterPro" id="IPR036047">
    <property type="entry name" value="F-box-like_dom_sf"/>
</dbReference>
<keyword evidence="4" id="KW-1185">Reference proteome</keyword>